<name>A0A1V0SIA7_9VIRU</name>
<feature type="region of interest" description="Disordered" evidence="4">
    <location>
        <begin position="78"/>
        <end position="128"/>
    </location>
</feature>
<reference evidence="6" key="1">
    <citation type="journal article" date="2017" name="Science">
        <title>Giant viruses with an expanded complement of translation system components.</title>
        <authorList>
            <person name="Schulz F."/>
            <person name="Yutin N."/>
            <person name="Ivanova N.N."/>
            <person name="Ortega D.R."/>
            <person name="Lee T.K."/>
            <person name="Vierheilig J."/>
            <person name="Daims H."/>
            <person name="Horn M."/>
            <person name="Wagner M."/>
            <person name="Jensen G.J."/>
            <person name="Kyrpides N.C."/>
            <person name="Koonin E.V."/>
            <person name="Woyke T."/>
        </authorList>
    </citation>
    <scope>NUCLEOTIDE SEQUENCE</scope>
    <source>
        <strain evidence="6">KNV1</strain>
    </source>
</reference>
<dbReference type="GO" id="GO:0005524">
    <property type="term" value="F:ATP binding"/>
    <property type="evidence" value="ECO:0007669"/>
    <property type="project" value="UniProtKB-KW"/>
</dbReference>
<evidence type="ECO:0000313" key="6">
    <source>
        <dbReference type="EMBL" id="ARF11401.1"/>
    </source>
</evidence>
<dbReference type="PANTHER" id="PTHR43392">
    <property type="entry name" value="AAA-TYPE ATPASE FAMILY PROTEIN / ANKYRIN REPEAT FAMILY PROTEIN"/>
    <property type="match status" value="1"/>
</dbReference>
<dbReference type="InterPro" id="IPR003959">
    <property type="entry name" value="ATPase_AAA_core"/>
</dbReference>
<evidence type="ECO:0000259" key="5">
    <source>
        <dbReference type="SMART" id="SM00382"/>
    </source>
</evidence>
<feature type="compositionally biased region" description="Basic and acidic residues" evidence="4">
    <location>
        <begin position="79"/>
        <end position="93"/>
    </location>
</feature>
<evidence type="ECO:0000256" key="4">
    <source>
        <dbReference type="SAM" id="MobiDB-lite"/>
    </source>
</evidence>
<dbReference type="Gene3D" id="3.40.50.300">
    <property type="entry name" value="P-loop containing nucleotide triphosphate hydrolases"/>
    <property type="match status" value="1"/>
</dbReference>
<organism evidence="6">
    <name type="scientific">Klosneuvirus KNV1</name>
    <dbReference type="NCBI Taxonomy" id="1977640"/>
    <lineage>
        <taxon>Viruses</taxon>
        <taxon>Varidnaviria</taxon>
        <taxon>Bamfordvirae</taxon>
        <taxon>Nucleocytoviricota</taxon>
        <taxon>Megaviricetes</taxon>
        <taxon>Imitervirales</taxon>
        <taxon>Mimiviridae</taxon>
        <taxon>Klosneuvirinae</taxon>
        <taxon>Klosneuvirus</taxon>
    </lineage>
</organism>
<gene>
    <name evidence="6" type="ORF">Klosneuvirus_1_258</name>
</gene>
<dbReference type="InterPro" id="IPR027417">
    <property type="entry name" value="P-loop_NTPase"/>
</dbReference>
<protein>
    <submittedName>
        <fullName evidence="6">Stage V sporulation protein K</fullName>
    </submittedName>
</protein>
<keyword evidence="3" id="KW-0067">ATP-binding</keyword>
<dbReference type="InterPro" id="IPR050773">
    <property type="entry name" value="CbxX/CfxQ_RuBisCO_ESX"/>
</dbReference>
<dbReference type="FunFam" id="3.40.50.300:FF:000216">
    <property type="entry name" value="Type VII secretion ATPase EccA"/>
    <property type="match status" value="1"/>
</dbReference>
<keyword evidence="2" id="KW-0547">Nucleotide-binding</keyword>
<dbReference type="InterPro" id="IPR003593">
    <property type="entry name" value="AAA+_ATPase"/>
</dbReference>
<evidence type="ECO:0000256" key="3">
    <source>
        <dbReference type="ARBA" id="ARBA00022840"/>
    </source>
</evidence>
<dbReference type="PANTHER" id="PTHR43392:SF2">
    <property type="entry name" value="AAA-TYPE ATPASE FAMILY PROTEIN _ ANKYRIN REPEAT FAMILY PROTEIN"/>
    <property type="match status" value="1"/>
</dbReference>
<dbReference type="SMART" id="SM00382">
    <property type="entry name" value="AAA"/>
    <property type="match status" value="1"/>
</dbReference>
<dbReference type="InterPro" id="IPR000641">
    <property type="entry name" value="CbxX/CfxQ"/>
</dbReference>
<proteinExistence type="inferred from homology"/>
<dbReference type="EMBL" id="KY684108">
    <property type="protein sequence ID" value="ARF11401.1"/>
    <property type="molecule type" value="Genomic_DNA"/>
</dbReference>
<feature type="domain" description="AAA+ ATPase" evidence="5">
    <location>
        <begin position="371"/>
        <end position="511"/>
    </location>
</feature>
<comment type="similarity">
    <text evidence="1">Belongs to the CbxX/CfxQ family.</text>
</comment>
<evidence type="ECO:0000256" key="2">
    <source>
        <dbReference type="ARBA" id="ARBA00022741"/>
    </source>
</evidence>
<evidence type="ECO:0000256" key="1">
    <source>
        <dbReference type="ARBA" id="ARBA00010378"/>
    </source>
</evidence>
<dbReference type="SUPFAM" id="SSF52540">
    <property type="entry name" value="P-loop containing nucleoside triphosphate hydrolases"/>
    <property type="match status" value="1"/>
</dbReference>
<dbReference type="Pfam" id="PF00004">
    <property type="entry name" value="AAA"/>
    <property type="match status" value="1"/>
</dbReference>
<accession>A0A1V0SIA7</accession>
<feature type="region of interest" description="Disordered" evidence="4">
    <location>
        <begin position="274"/>
        <end position="312"/>
    </location>
</feature>
<sequence length="614" mass="70957">MSSDKDNGHNHTSSMFNGPYFPPYPYGYIPPKVASCNYCMDVQHEMKNMDMQMKLINKNIELVNEQLKLLDMKISIMSNKEKTSPKPQYENKQRYNKHNQNQHNQQKSEVKMKKDNDQENNSKTSMKFDFSEPKIVMKMDEKQKNPLIGSPLGSLFSFLDSLEEKIRNPSSTNDVKNDDEVDDELSEYTSEDEFDDMNIKIETIDDLIKLGKEYDKIKDKVKDEEVYTDEPKDAEAKEASSDAMTAPLIIKGVMFKDGRIKFMDDPFKLSQELEKRVDETPSKSRKQQHLENLVKKEKKSVSDKKQTEGENKKKNECIIEGKKYYINLRTLNKLVNPLTKLKNMIGLDKLKDAIVDMIMYYLQNFENRNNNLLHTVIEGPPGVGKTEVGKIMAEIYAGLGVIPSNRFKLVKRTDLIGEYLGQTAQKTQKVIDEANGGVLFIDEAYSLGNGEKRDSYSKECIDTLNQNLTENKKKLIVILAGYANELEKSFFSMNPGLYSRFPFRFTIDNYSSEELRDIFIKKVTDMKWKFADDNDIKYLSTFFTKNISSFPDFGRSIENLLSNCKFVHARRVFGMHPKNKRKLSKADIEAGFDRFCQNKKKEDIITSAAKMMYS</sequence>
<feature type="compositionally biased region" description="Basic and acidic residues" evidence="4">
    <location>
        <begin position="106"/>
        <end position="117"/>
    </location>
</feature>
<dbReference type="GO" id="GO:0016887">
    <property type="term" value="F:ATP hydrolysis activity"/>
    <property type="evidence" value="ECO:0007669"/>
    <property type="project" value="InterPro"/>
</dbReference>
<dbReference type="PRINTS" id="PR00819">
    <property type="entry name" value="CBXCFQXSUPER"/>
</dbReference>